<gene>
    <name evidence="2" type="ORF">ABC974_21680</name>
</gene>
<dbReference type="PANTHER" id="PTHR35561">
    <property type="entry name" value="RNA 2',3'-CYCLIC PHOSPHODIESTERASE"/>
    <property type="match status" value="1"/>
</dbReference>
<dbReference type="SUPFAM" id="SSF55144">
    <property type="entry name" value="LigT-like"/>
    <property type="match status" value="1"/>
</dbReference>
<protein>
    <submittedName>
        <fullName evidence="2">2'-5' RNA ligase family protein</fullName>
    </submittedName>
</protein>
<organism evidence="2 3">
    <name type="scientific">Sphingomonas oligophenolica</name>
    <dbReference type="NCBI Taxonomy" id="301154"/>
    <lineage>
        <taxon>Bacteria</taxon>
        <taxon>Pseudomonadati</taxon>
        <taxon>Pseudomonadota</taxon>
        <taxon>Alphaproteobacteria</taxon>
        <taxon>Sphingomonadales</taxon>
        <taxon>Sphingomonadaceae</taxon>
        <taxon>Sphingomonas</taxon>
    </lineage>
</organism>
<dbReference type="RefSeq" id="WP_343893036.1">
    <property type="nucleotide sequence ID" value="NZ_BAAAEH010000067.1"/>
</dbReference>
<comment type="caution">
    <text evidence="2">The sequence shown here is derived from an EMBL/GenBank/DDBJ whole genome shotgun (WGS) entry which is preliminary data.</text>
</comment>
<dbReference type="InterPro" id="IPR009097">
    <property type="entry name" value="Cyclic_Pdiesterase"/>
</dbReference>
<evidence type="ECO:0000313" key="2">
    <source>
        <dbReference type="EMBL" id="MEN2792257.1"/>
    </source>
</evidence>
<sequence>MKTHHRLFFALRPPEEAVPYLVEEQGRFRPGHAVRREHLHLTTVIVNDHRVFPAAIAERMCAVGDAIIADQFPIILDEVAASRRSVVMVPSEPLRGFDAFQQCVARGMARAGLRERDGRRPRPHVTLLYRHGPPLRQGTIPLSWTATEFVLIHSLLGETRHVVLARWPLRAPKLPTLH</sequence>
<dbReference type="Proteomes" id="UP001419910">
    <property type="component" value="Unassembled WGS sequence"/>
</dbReference>
<dbReference type="InterPro" id="IPR004175">
    <property type="entry name" value="RNA_CPDase"/>
</dbReference>
<dbReference type="EMBL" id="JBDIME010000026">
    <property type="protein sequence ID" value="MEN2792257.1"/>
    <property type="molecule type" value="Genomic_DNA"/>
</dbReference>
<dbReference type="GO" id="GO:0016874">
    <property type="term" value="F:ligase activity"/>
    <property type="evidence" value="ECO:0007669"/>
    <property type="project" value="UniProtKB-KW"/>
</dbReference>
<dbReference type="Pfam" id="PF13563">
    <property type="entry name" value="2_5_RNA_ligase2"/>
    <property type="match status" value="1"/>
</dbReference>
<keyword evidence="2" id="KW-0436">Ligase</keyword>
<name>A0ABU9Y978_9SPHN</name>
<evidence type="ECO:0000313" key="3">
    <source>
        <dbReference type="Proteomes" id="UP001419910"/>
    </source>
</evidence>
<dbReference type="Gene3D" id="3.90.1140.10">
    <property type="entry name" value="Cyclic phosphodiesterase"/>
    <property type="match status" value="1"/>
</dbReference>
<accession>A0ABU9Y978</accession>
<proteinExistence type="predicted"/>
<keyword evidence="1" id="KW-0378">Hydrolase</keyword>
<evidence type="ECO:0000256" key="1">
    <source>
        <dbReference type="ARBA" id="ARBA00022801"/>
    </source>
</evidence>
<dbReference type="PANTHER" id="PTHR35561:SF1">
    <property type="entry name" value="RNA 2',3'-CYCLIC PHOSPHODIESTERASE"/>
    <property type="match status" value="1"/>
</dbReference>
<keyword evidence="3" id="KW-1185">Reference proteome</keyword>
<reference evidence="2 3" key="1">
    <citation type="submission" date="2024-05" db="EMBL/GenBank/DDBJ databases">
        <authorList>
            <person name="Liu Q."/>
            <person name="Xin Y.-H."/>
        </authorList>
    </citation>
    <scope>NUCLEOTIDE SEQUENCE [LARGE SCALE GENOMIC DNA]</scope>
    <source>
        <strain evidence="2 3">CGMCC 1.10181</strain>
    </source>
</reference>